<keyword evidence="2" id="KW-1185">Reference proteome</keyword>
<accession>A0AAV0AVA7</accession>
<dbReference type="EMBL" id="CALTRL010001845">
    <property type="protein sequence ID" value="CAH7673885.1"/>
    <property type="molecule type" value="Genomic_DNA"/>
</dbReference>
<proteinExistence type="predicted"/>
<evidence type="ECO:0000313" key="1">
    <source>
        <dbReference type="EMBL" id="CAH7673885.1"/>
    </source>
</evidence>
<reference evidence="1" key="1">
    <citation type="submission" date="2022-06" db="EMBL/GenBank/DDBJ databases">
        <authorList>
            <consortium name="SYNGENTA / RWTH Aachen University"/>
        </authorList>
    </citation>
    <scope>NUCLEOTIDE SEQUENCE</scope>
</reference>
<gene>
    <name evidence="1" type="ORF">PPACK8108_LOCUS8786</name>
</gene>
<comment type="caution">
    <text evidence="1">The sequence shown here is derived from an EMBL/GenBank/DDBJ whole genome shotgun (WGS) entry which is preliminary data.</text>
</comment>
<protein>
    <submittedName>
        <fullName evidence="1">Expressed protein</fullName>
    </submittedName>
</protein>
<sequence>MIVASRSNRKNFCFWLFQVALGCLIVEAGFIERIFRGKSETSKLKVQREPLISKIGSNHLAQQAVGKVEQLSSSKGYLVDEIGQPLVLKFAGKKTLDDIFDEVTRKYFNQVPTLSKNPIEPSALMVEIKEIVEEVKKKRFVRIEKTDKDENRERLDKILSKRLEEASKNYSDIMNSSGDNREIGEIIASAYDKIEEALGKSMEEDIVEAEKTSETLNIILKDIDTVQRATKYILEQGIVRGDEISKTLEAMGTHFYGEAWFQKNILDRSRREEDFDPFFSSIDIKDYIINHPSLKQHRVILKALNKEKWSSSILKFLLLYSELMVSHFGDQISVSANNNINEILKGLIEGKTLDNNVWINAFSGAVPDSTHYNSRMIYHLILYHAYSFNNPEKGLNIIGISERIRGFKHVLRIQQKVLNFYRTKKFMGFELKIISEYKNYMDEISKMRLENHGFEATVVDNFQKLRTIVSEVKFPKAVVTRALVEWKSNVNFARLEVLMHLNKEKTNFKDMETVNEIDYNFPWERSEIIRLTKIYNESYFRNADLSLELSINNWLTEVKDEINTSKKKETLRQKIYSGIFSH</sequence>
<organism evidence="1 2">
    <name type="scientific">Phakopsora pachyrhizi</name>
    <name type="common">Asian soybean rust disease fungus</name>
    <dbReference type="NCBI Taxonomy" id="170000"/>
    <lineage>
        <taxon>Eukaryota</taxon>
        <taxon>Fungi</taxon>
        <taxon>Dikarya</taxon>
        <taxon>Basidiomycota</taxon>
        <taxon>Pucciniomycotina</taxon>
        <taxon>Pucciniomycetes</taxon>
        <taxon>Pucciniales</taxon>
        <taxon>Phakopsoraceae</taxon>
        <taxon>Phakopsora</taxon>
    </lineage>
</organism>
<evidence type="ECO:0000313" key="2">
    <source>
        <dbReference type="Proteomes" id="UP001153365"/>
    </source>
</evidence>
<dbReference type="Proteomes" id="UP001153365">
    <property type="component" value="Unassembled WGS sequence"/>
</dbReference>
<dbReference type="AlphaFoldDB" id="A0AAV0AVA7"/>
<name>A0AAV0AVA7_PHAPC</name>
<dbReference type="PROSITE" id="PS51257">
    <property type="entry name" value="PROKAR_LIPOPROTEIN"/>
    <property type="match status" value="1"/>
</dbReference>